<dbReference type="PROSITE" id="PS51257">
    <property type="entry name" value="PROKAR_LIPOPROTEIN"/>
    <property type="match status" value="1"/>
</dbReference>
<name>A0A8J2JSL5_9HEXA</name>
<sequence>MVKLVLSVICVLAVVATACAGVVGHGHDNGDYHAHPKYQYSYGVNDHYTGDVKQASEEMLLHSSQPYTLYSLSIRRRIVVLDPINVTLSASAVKKSRIRTGRSGVIKDLGGTDRMGQDQDQVIAGFEILKWGNYLIDTAGLQ</sequence>
<proteinExistence type="predicted"/>
<evidence type="ECO:0000313" key="3">
    <source>
        <dbReference type="Proteomes" id="UP000708208"/>
    </source>
</evidence>
<evidence type="ECO:0000313" key="2">
    <source>
        <dbReference type="EMBL" id="CAG7724843.1"/>
    </source>
</evidence>
<organism evidence="2 3">
    <name type="scientific">Allacma fusca</name>
    <dbReference type="NCBI Taxonomy" id="39272"/>
    <lineage>
        <taxon>Eukaryota</taxon>
        <taxon>Metazoa</taxon>
        <taxon>Ecdysozoa</taxon>
        <taxon>Arthropoda</taxon>
        <taxon>Hexapoda</taxon>
        <taxon>Collembola</taxon>
        <taxon>Symphypleona</taxon>
        <taxon>Sminthuridae</taxon>
        <taxon>Allacma</taxon>
    </lineage>
</organism>
<protein>
    <submittedName>
        <fullName evidence="2">Uncharacterized protein</fullName>
    </submittedName>
</protein>
<dbReference type="AlphaFoldDB" id="A0A8J2JSL5"/>
<dbReference type="OrthoDB" id="6510765at2759"/>
<dbReference type="Proteomes" id="UP000708208">
    <property type="component" value="Unassembled WGS sequence"/>
</dbReference>
<feature type="signal peptide" evidence="1">
    <location>
        <begin position="1"/>
        <end position="20"/>
    </location>
</feature>
<comment type="caution">
    <text evidence="2">The sequence shown here is derived from an EMBL/GenBank/DDBJ whole genome shotgun (WGS) entry which is preliminary data.</text>
</comment>
<feature type="chain" id="PRO_5035292516" evidence="1">
    <location>
        <begin position="21"/>
        <end position="142"/>
    </location>
</feature>
<dbReference type="EMBL" id="CAJVCH010114503">
    <property type="protein sequence ID" value="CAG7724843.1"/>
    <property type="molecule type" value="Genomic_DNA"/>
</dbReference>
<keyword evidence="1" id="KW-0732">Signal</keyword>
<reference evidence="2" key="1">
    <citation type="submission" date="2021-06" db="EMBL/GenBank/DDBJ databases">
        <authorList>
            <person name="Hodson N. C."/>
            <person name="Mongue J. A."/>
            <person name="Jaron S. K."/>
        </authorList>
    </citation>
    <scope>NUCLEOTIDE SEQUENCE</scope>
</reference>
<keyword evidence="3" id="KW-1185">Reference proteome</keyword>
<evidence type="ECO:0000256" key="1">
    <source>
        <dbReference type="SAM" id="SignalP"/>
    </source>
</evidence>
<gene>
    <name evidence="2" type="ORF">AFUS01_LOCUS13839</name>
</gene>
<accession>A0A8J2JSL5</accession>